<dbReference type="InterPro" id="IPR035985">
    <property type="entry name" value="Ubiquitin-activating_enz"/>
</dbReference>
<comment type="caution">
    <text evidence="3">The sequence shown here is derived from an EMBL/GenBank/DDBJ whole genome shotgun (WGS) entry which is preliminary data.</text>
</comment>
<protein>
    <submittedName>
        <fullName evidence="3">ThiF family adenylyltransferase</fullName>
    </submittedName>
</protein>
<dbReference type="InterPro" id="IPR000594">
    <property type="entry name" value="ThiF_NAD_FAD-bd"/>
</dbReference>
<evidence type="ECO:0000256" key="1">
    <source>
        <dbReference type="SAM" id="MobiDB-lite"/>
    </source>
</evidence>
<dbReference type="GO" id="GO:0016779">
    <property type="term" value="F:nucleotidyltransferase activity"/>
    <property type="evidence" value="ECO:0007669"/>
    <property type="project" value="UniProtKB-KW"/>
</dbReference>
<keyword evidence="4" id="KW-1185">Reference proteome</keyword>
<gene>
    <name evidence="3" type="ORF">NNX28_05795</name>
</gene>
<name>A0ABT1NNZ0_9MICC</name>
<dbReference type="Gene3D" id="3.40.50.720">
    <property type="entry name" value="NAD(P)-binding Rossmann-like Domain"/>
    <property type="match status" value="2"/>
</dbReference>
<feature type="region of interest" description="Disordered" evidence="1">
    <location>
        <begin position="282"/>
        <end position="303"/>
    </location>
</feature>
<evidence type="ECO:0000313" key="3">
    <source>
        <dbReference type="EMBL" id="MCQ1949444.1"/>
    </source>
</evidence>
<dbReference type="EMBL" id="JANFLP010000006">
    <property type="protein sequence ID" value="MCQ1949444.1"/>
    <property type="molecule type" value="Genomic_DNA"/>
</dbReference>
<keyword evidence="3" id="KW-0548">Nucleotidyltransferase</keyword>
<organism evidence="3 4">
    <name type="scientific">Arthrobacter jinronghuae</name>
    <dbReference type="NCBI Taxonomy" id="2964609"/>
    <lineage>
        <taxon>Bacteria</taxon>
        <taxon>Bacillati</taxon>
        <taxon>Actinomycetota</taxon>
        <taxon>Actinomycetes</taxon>
        <taxon>Micrococcales</taxon>
        <taxon>Micrococcaceae</taxon>
        <taxon>Arthrobacter</taxon>
    </lineage>
</organism>
<evidence type="ECO:0000313" key="4">
    <source>
        <dbReference type="Proteomes" id="UP001206924"/>
    </source>
</evidence>
<reference evidence="3 4" key="1">
    <citation type="submission" date="2022-07" db="EMBL/GenBank/DDBJ databases">
        <title>Novel species in genus Arthrobacter.</title>
        <authorList>
            <person name="Liu Y."/>
        </authorList>
    </citation>
    <scope>NUCLEOTIDE SEQUENCE [LARGE SCALE GENOMIC DNA]</scope>
    <source>
        <strain evidence="4">zg-Y859</strain>
    </source>
</reference>
<feature type="domain" description="THIF-type NAD/FAD binding fold" evidence="2">
    <location>
        <begin position="108"/>
        <end position="190"/>
    </location>
</feature>
<evidence type="ECO:0000259" key="2">
    <source>
        <dbReference type="Pfam" id="PF00899"/>
    </source>
</evidence>
<proteinExistence type="predicted"/>
<keyword evidence="3" id="KW-0808">Transferase</keyword>
<accession>A0ABT1NNZ0</accession>
<sequence length="367" mass="37743">MRINPGIHVLEISPGARQLGIGSGSLLLRNLQDADIAFLGALRQGVPDGAEAAAAAGLSLPPDRAAALLQVLGPLLVPQEGTADPIPSLRSERLLPDAQRLSSAYRVNGEESIRRRAAAAVSVDGLGRAGALVARTLASAGIGTLLLTDPGVVCPADVGTAYAMTDIGMNRAAAVKRHLFRVDPTLQVLTMAAGGSQVPPAVDLAVTVRVVGAGPGRPRRQPDLPDGDDGVPRMVLTAQEGGWDIGPLVVPGVTPCLECLDRHRADTDPGWYAAMEALAADKDKADGQEHAGTPDSSGPSGEEVAGSVLAAGAAAMAALVFLDGINQPAVFSAVLRLRTSDGYPQLRKLDYHPACGCRLQCSSNRVA</sequence>
<dbReference type="RefSeq" id="WP_255865115.1">
    <property type="nucleotide sequence ID" value="NZ_CP104263.1"/>
</dbReference>
<dbReference type="Pfam" id="PF00899">
    <property type="entry name" value="ThiF"/>
    <property type="match status" value="1"/>
</dbReference>
<dbReference type="SUPFAM" id="SSF69572">
    <property type="entry name" value="Activating enzymes of the ubiquitin-like proteins"/>
    <property type="match status" value="1"/>
</dbReference>
<dbReference type="Proteomes" id="UP001206924">
    <property type="component" value="Unassembled WGS sequence"/>
</dbReference>